<dbReference type="AlphaFoldDB" id="A0A0H5CJC2"/>
<dbReference type="Pfam" id="PF00485">
    <property type="entry name" value="PRK"/>
    <property type="match status" value="1"/>
</dbReference>
<dbReference type="SUPFAM" id="SSF52540">
    <property type="entry name" value="P-loop containing nucleoside triphosphate hydrolases"/>
    <property type="match status" value="1"/>
</dbReference>
<reference evidence="3" key="1">
    <citation type="journal article" date="2015" name="J. Biotechnol.">
        <title>The structure of the Cyberlindnera jadinii genome and its relation to Candida utilis analyzed by the occurrence of single nucleotide polymorphisms.</title>
        <authorList>
            <person name="Rupp O."/>
            <person name="Brinkrolf K."/>
            <person name="Buerth C."/>
            <person name="Kunigo M."/>
            <person name="Schneider J."/>
            <person name="Jaenicke S."/>
            <person name="Goesmann A."/>
            <person name="Puehler A."/>
            <person name="Jaeger K.-E."/>
            <person name="Ernst J.F."/>
        </authorList>
    </citation>
    <scope>NUCLEOTIDE SEQUENCE [LARGE SCALE GENOMIC DNA]</scope>
    <source>
        <strain evidence="3">ATCC 18201 / CBS 1600 / BCRC 20928 / JCM 3617 / NBRC 0987 / NRRL Y-1542</strain>
    </source>
</reference>
<gene>
    <name evidence="2" type="primary">UCK2</name>
    <name evidence="2" type="ORF">BN1211_5508</name>
</gene>
<feature type="domain" description="Phosphoribulokinase/uridine kinase" evidence="1">
    <location>
        <begin position="74"/>
        <end position="163"/>
    </location>
</feature>
<evidence type="ECO:0000259" key="1">
    <source>
        <dbReference type="Pfam" id="PF00485"/>
    </source>
</evidence>
<dbReference type="PANTHER" id="PTHR10285">
    <property type="entry name" value="URIDINE KINASE"/>
    <property type="match status" value="1"/>
</dbReference>
<dbReference type="GO" id="GO:0016301">
    <property type="term" value="F:kinase activity"/>
    <property type="evidence" value="ECO:0007669"/>
    <property type="project" value="UniProtKB-KW"/>
</dbReference>
<dbReference type="Gene3D" id="3.40.50.300">
    <property type="entry name" value="P-loop containing nucleotide triphosphate hydrolases"/>
    <property type="match status" value="1"/>
</dbReference>
<dbReference type="InterPro" id="IPR027417">
    <property type="entry name" value="P-loop_NTPase"/>
</dbReference>
<sequence length="217" mass="24971">MDQQNSVVVLIAGGHSAGKRTVCDEIRDNIKSLGGVSIKTIELDQLERQPWTLISSPTRFDFKALLRKIDELEEEALKEDTKLMILIPGLYSLFDRELRQRASMKVFVDCDADTRLNRWITTDVLKNGNSLTELLDNYLKHARPEFNEFIHPTKEFADVVLPSEQSHLGISLICDGITPMLTTKWGERIIHETLYPRFGEEDPDLDIYKGQEYYELN</sequence>
<keyword evidence="2" id="KW-0418">Kinase</keyword>
<proteinExistence type="predicted"/>
<accession>A0A0H5CJC2</accession>
<dbReference type="GO" id="GO:0005524">
    <property type="term" value="F:ATP binding"/>
    <property type="evidence" value="ECO:0007669"/>
    <property type="project" value="InterPro"/>
</dbReference>
<dbReference type="InterPro" id="IPR006083">
    <property type="entry name" value="PRK/URK"/>
</dbReference>
<protein>
    <submittedName>
        <fullName evidence="2">K00876 uridine kinase</fullName>
    </submittedName>
</protein>
<evidence type="ECO:0000313" key="2">
    <source>
        <dbReference type="EMBL" id="CEP24634.1"/>
    </source>
</evidence>
<organism evidence="2 3">
    <name type="scientific">Cyberlindnera jadinii (strain ATCC 18201 / CBS 1600 / BCRC 20928 / JCM 3617 / NBRC 0987 / NRRL Y-1542)</name>
    <name type="common">Torula yeast</name>
    <name type="synonym">Candida utilis</name>
    <dbReference type="NCBI Taxonomy" id="983966"/>
    <lineage>
        <taxon>Eukaryota</taxon>
        <taxon>Fungi</taxon>
        <taxon>Dikarya</taxon>
        <taxon>Ascomycota</taxon>
        <taxon>Saccharomycotina</taxon>
        <taxon>Saccharomycetes</taxon>
        <taxon>Phaffomycetales</taxon>
        <taxon>Phaffomycetaceae</taxon>
        <taxon>Cyberlindnera</taxon>
    </lineage>
</organism>
<dbReference type="Proteomes" id="UP000038830">
    <property type="component" value="Unassembled WGS sequence"/>
</dbReference>
<evidence type="ECO:0000313" key="3">
    <source>
        <dbReference type="Proteomes" id="UP000038830"/>
    </source>
</evidence>
<name>A0A0H5CJC2_CYBJN</name>
<dbReference type="EMBL" id="CDQK01000006">
    <property type="protein sequence ID" value="CEP24634.1"/>
    <property type="molecule type" value="Genomic_DNA"/>
</dbReference>
<keyword evidence="2" id="KW-0808">Transferase</keyword>